<dbReference type="PANTHER" id="PTHR34379:SF3">
    <property type="entry name" value="PROTEIN, PUTATIVE-RELATED"/>
    <property type="match status" value="1"/>
</dbReference>
<accession>A0ABS8RHC4</accession>
<keyword evidence="1" id="KW-0812">Transmembrane</keyword>
<dbReference type="PANTHER" id="PTHR34379">
    <property type="entry name" value="OS07G0553800 PROTEIN"/>
    <property type="match status" value="1"/>
</dbReference>
<gene>
    <name evidence="2" type="ORF">HAX54_048450</name>
</gene>
<name>A0ABS8RHC4_DATST</name>
<feature type="transmembrane region" description="Helical" evidence="1">
    <location>
        <begin position="135"/>
        <end position="161"/>
    </location>
</feature>
<comment type="caution">
    <text evidence="2">The sequence shown here is derived from an EMBL/GenBank/DDBJ whole genome shotgun (WGS) entry which is preliminary data.</text>
</comment>
<dbReference type="InterPro" id="IPR040411">
    <property type="entry name" value="At5g23160-like"/>
</dbReference>
<keyword evidence="1" id="KW-1133">Transmembrane helix</keyword>
<organism evidence="2 3">
    <name type="scientific">Datura stramonium</name>
    <name type="common">Jimsonweed</name>
    <name type="synonym">Common thornapple</name>
    <dbReference type="NCBI Taxonomy" id="4076"/>
    <lineage>
        <taxon>Eukaryota</taxon>
        <taxon>Viridiplantae</taxon>
        <taxon>Streptophyta</taxon>
        <taxon>Embryophyta</taxon>
        <taxon>Tracheophyta</taxon>
        <taxon>Spermatophyta</taxon>
        <taxon>Magnoliopsida</taxon>
        <taxon>eudicotyledons</taxon>
        <taxon>Gunneridae</taxon>
        <taxon>Pentapetalae</taxon>
        <taxon>asterids</taxon>
        <taxon>lamiids</taxon>
        <taxon>Solanales</taxon>
        <taxon>Solanaceae</taxon>
        <taxon>Solanoideae</taxon>
        <taxon>Datureae</taxon>
        <taxon>Datura</taxon>
    </lineage>
</organism>
<evidence type="ECO:0000256" key="1">
    <source>
        <dbReference type="SAM" id="Phobius"/>
    </source>
</evidence>
<dbReference type="EMBL" id="JACEIK010000008">
    <property type="protein sequence ID" value="MCD7446252.1"/>
    <property type="molecule type" value="Genomic_DNA"/>
</dbReference>
<keyword evidence="3" id="KW-1185">Reference proteome</keyword>
<evidence type="ECO:0000313" key="2">
    <source>
        <dbReference type="EMBL" id="MCD7446252.1"/>
    </source>
</evidence>
<sequence>MALIQDSPKKKQRKISCFGFFNQQKDSVSIKRKHTSCFSFMKFQREESSSCLFNTSSQIHLPVTGHTIKFNKAKHEDILVENSSCGNNFVIGSAEDSQTVSVQPQITKRNKQSVLAINKVDEEKHNFDSVIGMSILMVTLIIMLFWGKFCAILCTSAWFYFLHKLRANNNDVNSNECKKKVVLNGFLQR</sequence>
<protein>
    <recommendedName>
        <fullName evidence="4">Transmembrane protein</fullName>
    </recommendedName>
</protein>
<dbReference type="Proteomes" id="UP000823775">
    <property type="component" value="Unassembled WGS sequence"/>
</dbReference>
<keyword evidence="1" id="KW-0472">Membrane</keyword>
<reference evidence="2 3" key="1">
    <citation type="journal article" date="2021" name="BMC Genomics">
        <title>Datura genome reveals duplications of psychoactive alkaloid biosynthetic genes and high mutation rate following tissue culture.</title>
        <authorList>
            <person name="Rajewski A."/>
            <person name="Carter-House D."/>
            <person name="Stajich J."/>
            <person name="Litt A."/>
        </authorList>
    </citation>
    <scope>NUCLEOTIDE SEQUENCE [LARGE SCALE GENOMIC DNA]</scope>
    <source>
        <strain evidence="2">AR-01</strain>
    </source>
</reference>
<evidence type="ECO:0008006" key="4">
    <source>
        <dbReference type="Google" id="ProtNLM"/>
    </source>
</evidence>
<proteinExistence type="predicted"/>
<evidence type="ECO:0000313" key="3">
    <source>
        <dbReference type="Proteomes" id="UP000823775"/>
    </source>
</evidence>